<evidence type="ECO:0000256" key="2">
    <source>
        <dbReference type="ARBA" id="ARBA00022643"/>
    </source>
</evidence>
<name>B8MM37_TALSN</name>
<dbReference type="SUPFAM" id="SSF51679">
    <property type="entry name" value="Bacterial luciferase-like"/>
    <property type="match status" value="1"/>
</dbReference>
<dbReference type="PANTHER" id="PTHR30011">
    <property type="entry name" value="ALKANESULFONATE MONOOXYGENASE-RELATED"/>
    <property type="match status" value="1"/>
</dbReference>
<keyword evidence="3" id="KW-0560">Oxidoreductase</keyword>
<dbReference type="STRING" id="441959.B8MM37"/>
<evidence type="ECO:0000313" key="8">
    <source>
        <dbReference type="Proteomes" id="UP000001745"/>
    </source>
</evidence>
<keyword evidence="4" id="KW-0503">Monooxygenase</keyword>
<evidence type="ECO:0000256" key="4">
    <source>
        <dbReference type="ARBA" id="ARBA00023033"/>
    </source>
</evidence>
<dbReference type="Pfam" id="PF00296">
    <property type="entry name" value="Bac_luciferase"/>
    <property type="match status" value="1"/>
</dbReference>
<dbReference type="Proteomes" id="UP000001745">
    <property type="component" value="Unassembled WGS sequence"/>
</dbReference>
<dbReference type="GO" id="GO:0004497">
    <property type="term" value="F:monooxygenase activity"/>
    <property type="evidence" value="ECO:0007669"/>
    <property type="project" value="UniProtKB-KW"/>
</dbReference>
<dbReference type="Gene3D" id="3.20.20.30">
    <property type="entry name" value="Luciferase-like domain"/>
    <property type="match status" value="1"/>
</dbReference>
<feature type="domain" description="Luciferase-like" evidence="6">
    <location>
        <begin position="39"/>
        <end position="239"/>
    </location>
</feature>
<protein>
    <recommendedName>
        <fullName evidence="6">Luciferase-like domain-containing protein</fullName>
    </recommendedName>
</protein>
<accession>B8MM37</accession>
<organism evidence="7 8">
    <name type="scientific">Talaromyces stipitatus (strain ATCC 10500 / CBS 375.48 / QM 6759 / NRRL 1006)</name>
    <name type="common">Penicillium stipitatum</name>
    <dbReference type="NCBI Taxonomy" id="441959"/>
    <lineage>
        <taxon>Eukaryota</taxon>
        <taxon>Fungi</taxon>
        <taxon>Dikarya</taxon>
        <taxon>Ascomycota</taxon>
        <taxon>Pezizomycotina</taxon>
        <taxon>Eurotiomycetes</taxon>
        <taxon>Eurotiomycetidae</taxon>
        <taxon>Eurotiales</taxon>
        <taxon>Trichocomaceae</taxon>
        <taxon>Talaromyces</taxon>
        <taxon>Talaromyces sect. Talaromyces</taxon>
    </lineage>
</organism>
<reference evidence="8" key="1">
    <citation type="journal article" date="2015" name="Genome Announc.">
        <title>Genome sequence of the AIDS-associated pathogen Penicillium marneffei (ATCC18224) and its near taxonomic relative Talaromyces stipitatus (ATCC10500).</title>
        <authorList>
            <person name="Nierman W.C."/>
            <person name="Fedorova-Abrams N.D."/>
            <person name="Andrianopoulos A."/>
        </authorList>
    </citation>
    <scope>NUCLEOTIDE SEQUENCE [LARGE SCALE GENOMIC DNA]</scope>
    <source>
        <strain evidence="8">ATCC 10500 / CBS 375.48 / QM 6759 / NRRL 1006</strain>
    </source>
</reference>
<sequence>MEGRQKAAPATEPDRSSSLHEGNGSIDPVKRGYMTAGQWRRSGDTSTQKDTLKYYLDLARLAERGKISAVFLADWYVGSDVYDGSLDTCLNRGQQVEHLDPVPIISAMASVTQSVSFAVTMSATYIAPFVLARQMITLDHLTGGRCAWNIVTNHTKGNTLAFGQDDILPHDERYVMVDEYMDVVYKLWESSWVPNSVVWDREKGIGFNANKIKLIEHRGKYFKVTARNQVHPTTRIPLVLRISRNIRNSVLLAQSSDLMKSCSNSSSSNTGLGSGPRVLGIASCSGRVGAGICRYKGPVKGQPLIVQL</sequence>
<dbReference type="VEuPathDB" id="FungiDB:TSTA_098050"/>
<dbReference type="EMBL" id="EQ962658">
    <property type="protein sequence ID" value="EED13549.1"/>
    <property type="molecule type" value="Genomic_DNA"/>
</dbReference>
<proteinExistence type="predicted"/>
<evidence type="ECO:0000256" key="3">
    <source>
        <dbReference type="ARBA" id="ARBA00023002"/>
    </source>
</evidence>
<keyword evidence="8" id="KW-1185">Reference proteome</keyword>
<dbReference type="GeneID" id="8108444"/>
<dbReference type="PANTHER" id="PTHR30011:SF16">
    <property type="entry name" value="C2H2 FINGER DOMAIN TRANSCRIPTION FACTOR (EUROFUNG)-RELATED"/>
    <property type="match status" value="1"/>
</dbReference>
<dbReference type="PhylomeDB" id="B8MM37"/>
<dbReference type="eggNOG" id="ENOG502QSR6">
    <property type="taxonomic scope" value="Eukaryota"/>
</dbReference>
<evidence type="ECO:0000256" key="5">
    <source>
        <dbReference type="SAM" id="MobiDB-lite"/>
    </source>
</evidence>
<keyword evidence="1" id="KW-0285">Flavoprotein</keyword>
<dbReference type="InterPro" id="IPR036661">
    <property type="entry name" value="Luciferase-like_sf"/>
</dbReference>
<keyword evidence="2" id="KW-0288">FMN</keyword>
<dbReference type="GO" id="GO:0016705">
    <property type="term" value="F:oxidoreductase activity, acting on paired donors, with incorporation or reduction of molecular oxygen"/>
    <property type="evidence" value="ECO:0007669"/>
    <property type="project" value="InterPro"/>
</dbReference>
<dbReference type="OrthoDB" id="5561043at2759"/>
<dbReference type="InParanoid" id="B8MM37"/>
<evidence type="ECO:0000313" key="7">
    <source>
        <dbReference type="EMBL" id="EED13549.1"/>
    </source>
</evidence>
<dbReference type="AlphaFoldDB" id="B8MM37"/>
<evidence type="ECO:0000259" key="6">
    <source>
        <dbReference type="Pfam" id="PF00296"/>
    </source>
</evidence>
<dbReference type="HOGENOM" id="CLU_022256_4_1_1"/>
<dbReference type="RefSeq" id="XP_002485787.1">
    <property type="nucleotide sequence ID" value="XM_002485742.1"/>
</dbReference>
<feature type="region of interest" description="Disordered" evidence="5">
    <location>
        <begin position="1"/>
        <end position="30"/>
    </location>
</feature>
<dbReference type="InterPro" id="IPR011251">
    <property type="entry name" value="Luciferase-like_dom"/>
</dbReference>
<dbReference type="InterPro" id="IPR051260">
    <property type="entry name" value="Diverse_substr_monoxygenases"/>
</dbReference>
<evidence type="ECO:0000256" key="1">
    <source>
        <dbReference type="ARBA" id="ARBA00022630"/>
    </source>
</evidence>
<gene>
    <name evidence="7" type="ORF">TSTA_098050</name>
</gene>